<proteinExistence type="predicted"/>
<evidence type="ECO:0000313" key="1">
    <source>
        <dbReference type="EMBL" id="KAK4776076.1"/>
    </source>
</evidence>
<organism evidence="1 2">
    <name type="scientific">Trapa incisa</name>
    <dbReference type="NCBI Taxonomy" id="236973"/>
    <lineage>
        <taxon>Eukaryota</taxon>
        <taxon>Viridiplantae</taxon>
        <taxon>Streptophyta</taxon>
        <taxon>Embryophyta</taxon>
        <taxon>Tracheophyta</taxon>
        <taxon>Spermatophyta</taxon>
        <taxon>Magnoliopsida</taxon>
        <taxon>eudicotyledons</taxon>
        <taxon>Gunneridae</taxon>
        <taxon>Pentapetalae</taxon>
        <taxon>rosids</taxon>
        <taxon>malvids</taxon>
        <taxon>Myrtales</taxon>
        <taxon>Lythraceae</taxon>
        <taxon>Trapa</taxon>
    </lineage>
</organism>
<gene>
    <name evidence="1" type="ORF">SAY87_024037</name>
</gene>
<reference evidence="1 2" key="1">
    <citation type="journal article" date="2023" name="Hortic Res">
        <title>Pangenome of water caltrop reveals structural variations and asymmetric subgenome divergence after allopolyploidization.</title>
        <authorList>
            <person name="Zhang X."/>
            <person name="Chen Y."/>
            <person name="Wang L."/>
            <person name="Yuan Y."/>
            <person name="Fang M."/>
            <person name="Shi L."/>
            <person name="Lu R."/>
            <person name="Comes H.P."/>
            <person name="Ma Y."/>
            <person name="Chen Y."/>
            <person name="Huang G."/>
            <person name="Zhou Y."/>
            <person name="Zheng Z."/>
            <person name="Qiu Y."/>
        </authorList>
    </citation>
    <scope>NUCLEOTIDE SEQUENCE [LARGE SCALE GENOMIC DNA]</scope>
    <source>
        <tissue evidence="1">Roots</tissue>
    </source>
</reference>
<protein>
    <submittedName>
        <fullName evidence="1">Uncharacterized protein</fullName>
    </submittedName>
</protein>
<sequence length="116" mass="13162">MSPCHIYGNLQLVNPNTAKTSCLLNNHEFLQILHFYIMFESCLATTIWCNTQLNSIVQHLFSPSHTYPSLEGMTKSSKLFGHNLHATQSAVPLNLFSKKPCCCSSFFVLLFSVRMF</sequence>
<dbReference type="AlphaFoldDB" id="A0AAN7L7F9"/>
<evidence type="ECO:0000313" key="2">
    <source>
        <dbReference type="Proteomes" id="UP001345219"/>
    </source>
</evidence>
<dbReference type="EMBL" id="JAXIOK010000003">
    <property type="protein sequence ID" value="KAK4776076.1"/>
    <property type="molecule type" value="Genomic_DNA"/>
</dbReference>
<dbReference type="Proteomes" id="UP001345219">
    <property type="component" value="Chromosome 18"/>
</dbReference>
<accession>A0AAN7L7F9</accession>
<comment type="caution">
    <text evidence="1">The sequence shown here is derived from an EMBL/GenBank/DDBJ whole genome shotgun (WGS) entry which is preliminary data.</text>
</comment>
<keyword evidence="2" id="KW-1185">Reference proteome</keyword>
<name>A0AAN7L7F9_9MYRT</name>